<accession>A0A7X6L5L0</accession>
<evidence type="ECO:0000256" key="4">
    <source>
        <dbReference type="ARBA" id="ARBA00022741"/>
    </source>
</evidence>
<keyword evidence="9 14" id="KW-1133">Transmembrane helix</keyword>
<dbReference type="GO" id="GO:0008234">
    <property type="term" value="F:cysteine-type peptidase activity"/>
    <property type="evidence" value="ECO:0007669"/>
    <property type="project" value="UniProtKB-KW"/>
</dbReference>
<gene>
    <name evidence="18" type="ORF">HGB38_18755</name>
</gene>
<dbReference type="GO" id="GO:0034040">
    <property type="term" value="F:ATPase-coupled lipid transmembrane transporter activity"/>
    <property type="evidence" value="ECO:0007669"/>
    <property type="project" value="TreeGrafter"/>
</dbReference>
<keyword evidence="5" id="KW-0645">Protease</keyword>
<evidence type="ECO:0000256" key="7">
    <source>
        <dbReference type="ARBA" id="ARBA00022927"/>
    </source>
</evidence>
<dbReference type="InterPro" id="IPR005074">
    <property type="entry name" value="Peptidase_C39"/>
</dbReference>
<dbReference type="GO" id="GO:0043213">
    <property type="term" value="P:bacteriocin transport"/>
    <property type="evidence" value="ECO:0007669"/>
    <property type="project" value="UniProtKB-KW"/>
</dbReference>
<dbReference type="InterPro" id="IPR017871">
    <property type="entry name" value="ABC_transporter-like_CS"/>
</dbReference>
<comment type="caution">
    <text evidence="18">The sequence shown here is derived from an EMBL/GenBank/DDBJ whole genome shotgun (WGS) entry which is preliminary data.</text>
</comment>
<proteinExistence type="inferred from homology"/>
<keyword evidence="19" id="KW-1185">Reference proteome</keyword>
<evidence type="ECO:0000256" key="12">
    <source>
        <dbReference type="ARBA" id="ARBA00043264"/>
    </source>
</evidence>
<dbReference type="InterPro" id="IPR003593">
    <property type="entry name" value="AAA+_ATPase"/>
</dbReference>
<dbReference type="PANTHER" id="PTHR24221">
    <property type="entry name" value="ATP-BINDING CASSETTE SUB-FAMILY B"/>
    <property type="match status" value="1"/>
</dbReference>
<feature type="transmembrane region" description="Helical" evidence="14">
    <location>
        <begin position="369"/>
        <end position="388"/>
    </location>
</feature>
<keyword evidence="12" id="KW-0080">Bacteriocin transport</keyword>
<evidence type="ECO:0000256" key="10">
    <source>
        <dbReference type="ARBA" id="ARBA00023136"/>
    </source>
</evidence>
<keyword evidence="10 14" id="KW-0472">Membrane</keyword>
<feature type="region of interest" description="Disordered" evidence="13">
    <location>
        <begin position="1"/>
        <end position="25"/>
    </location>
</feature>
<feature type="transmembrane region" description="Helical" evidence="14">
    <location>
        <begin position="587"/>
        <end position="612"/>
    </location>
</feature>
<evidence type="ECO:0000256" key="11">
    <source>
        <dbReference type="ARBA" id="ARBA00023455"/>
    </source>
</evidence>
<evidence type="ECO:0000256" key="2">
    <source>
        <dbReference type="ARBA" id="ARBA00022519"/>
    </source>
</evidence>
<evidence type="ECO:0000256" key="6">
    <source>
        <dbReference type="ARBA" id="ARBA00022840"/>
    </source>
</evidence>
<evidence type="ECO:0000256" key="9">
    <source>
        <dbReference type="ARBA" id="ARBA00022989"/>
    </source>
</evidence>
<feature type="transmembrane region" description="Helical" evidence="14">
    <location>
        <begin position="554"/>
        <end position="575"/>
    </location>
</feature>
<dbReference type="InterPro" id="IPR027417">
    <property type="entry name" value="P-loop_NTPase"/>
</dbReference>
<keyword evidence="2" id="KW-1003">Cell membrane</keyword>
<dbReference type="GO" id="GO:0015031">
    <property type="term" value="P:protein transport"/>
    <property type="evidence" value="ECO:0007669"/>
    <property type="project" value="UniProtKB-KW"/>
</dbReference>
<dbReference type="InterPro" id="IPR011527">
    <property type="entry name" value="ABC1_TM_dom"/>
</dbReference>
<dbReference type="PROSITE" id="PS00211">
    <property type="entry name" value="ABC_TRANSPORTER_1"/>
    <property type="match status" value="1"/>
</dbReference>
<keyword evidence="7" id="KW-0653">Protein transport</keyword>
<keyword evidence="2" id="KW-0997">Cell inner membrane</keyword>
<reference evidence="18 19" key="1">
    <citation type="submission" date="2020-04" db="EMBL/GenBank/DDBJ databases">
        <title>MicrobeNet Type strains.</title>
        <authorList>
            <person name="Nicholson A.C."/>
        </authorList>
    </citation>
    <scope>NUCLEOTIDE SEQUENCE [LARGE SCALE GENOMIC DNA]</scope>
    <source>
        <strain evidence="18 19">DSM 44956</strain>
    </source>
</reference>
<dbReference type="PANTHER" id="PTHR24221:SF654">
    <property type="entry name" value="ATP-BINDING CASSETTE SUB-FAMILY B MEMBER 6"/>
    <property type="match status" value="1"/>
</dbReference>
<evidence type="ECO:0000256" key="14">
    <source>
        <dbReference type="SAM" id="Phobius"/>
    </source>
</evidence>
<evidence type="ECO:0000256" key="13">
    <source>
        <dbReference type="SAM" id="MobiDB-lite"/>
    </source>
</evidence>
<comment type="subcellular location">
    <subcellularLocation>
        <location evidence="1">Cell inner membrane</location>
        <topology evidence="1">Multi-pass membrane protein</topology>
    </subcellularLocation>
</comment>
<dbReference type="Pfam" id="PF00664">
    <property type="entry name" value="ABC_membrane"/>
    <property type="match status" value="1"/>
</dbReference>
<feature type="transmembrane region" description="Helical" evidence="14">
    <location>
        <begin position="468"/>
        <end position="489"/>
    </location>
</feature>
<dbReference type="PROSITE" id="PS50990">
    <property type="entry name" value="PEPTIDASE_C39"/>
    <property type="match status" value="1"/>
</dbReference>
<dbReference type="SUPFAM" id="SSF90123">
    <property type="entry name" value="ABC transporter transmembrane region"/>
    <property type="match status" value="1"/>
</dbReference>
<feature type="domain" description="Peptidase C39" evidence="17">
    <location>
        <begin position="176"/>
        <end position="295"/>
    </location>
</feature>
<dbReference type="Gene3D" id="1.20.1560.10">
    <property type="entry name" value="ABC transporter type 1, transmembrane domain"/>
    <property type="match status" value="1"/>
</dbReference>
<dbReference type="GO" id="GO:0005524">
    <property type="term" value="F:ATP binding"/>
    <property type="evidence" value="ECO:0007669"/>
    <property type="project" value="UniProtKB-KW"/>
</dbReference>
<dbReference type="EMBL" id="JAAXOS010000008">
    <property type="protein sequence ID" value="NKY28248.1"/>
    <property type="molecule type" value="Genomic_DNA"/>
</dbReference>
<evidence type="ECO:0000259" key="15">
    <source>
        <dbReference type="PROSITE" id="PS50893"/>
    </source>
</evidence>
<name>A0A7X6L5L0_9NOCA</name>
<dbReference type="SMART" id="SM00382">
    <property type="entry name" value="AAA"/>
    <property type="match status" value="1"/>
</dbReference>
<keyword evidence="3 14" id="KW-0812">Transmembrane</keyword>
<evidence type="ECO:0000313" key="18">
    <source>
        <dbReference type="EMBL" id="NKY28248.1"/>
    </source>
</evidence>
<keyword evidence="8" id="KW-1278">Translocase</keyword>
<dbReference type="PROSITE" id="PS50893">
    <property type="entry name" value="ABC_TRANSPORTER_2"/>
    <property type="match status" value="1"/>
</dbReference>
<keyword evidence="5" id="KW-0378">Hydrolase</keyword>
<keyword evidence="6" id="KW-0067">ATP-binding</keyword>
<organism evidence="18 19">
    <name type="scientific">Nocardia gamkensis</name>
    <dbReference type="NCBI Taxonomy" id="352869"/>
    <lineage>
        <taxon>Bacteria</taxon>
        <taxon>Bacillati</taxon>
        <taxon>Actinomycetota</taxon>
        <taxon>Actinomycetes</taxon>
        <taxon>Mycobacteriales</taxon>
        <taxon>Nocardiaceae</taxon>
        <taxon>Nocardia</taxon>
    </lineage>
</organism>
<evidence type="ECO:0000256" key="1">
    <source>
        <dbReference type="ARBA" id="ARBA00004429"/>
    </source>
</evidence>
<feature type="domain" description="ABC transmembrane type-1" evidence="16">
    <location>
        <begin position="332"/>
        <end position="613"/>
    </location>
</feature>
<dbReference type="GO" id="GO:0005886">
    <property type="term" value="C:plasma membrane"/>
    <property type="evidence" value="ECO:0007669"/>
    <property type="project" value="UniProtKB-SubCell"/>
</dbReference>
<evidence type="ECO:0000256" key="8">
    <source>
        <dbReference type="ARBA" id="ARBA00022967"/>
    </source>
</evidence>
<evidence type="ECO:0000259" key="16">
    <source>
        <dbReference type="PROSITE" id="PS50929"/>
    </source>
</evidence>
<feature type="transmembrane region" description="Helical" evidence="14">
    <location>
        <begin position="330"/>
        <end position="349"/>
    </location>
</feature>
<comment type="similarity">
    <text evidence="11">Belongs to the ABC transporter superfamily. Siderophore-Fe(3+) uptake transporter (SIUT) (TC 3.A.1.21) family.</text>
</comment>
<protein>
    <submittedName>
        <fullName evidence="18">Peptidase domain-containing ABC transporter</fullName>
    </submittedName>
</protein>
<dbReference type="Pfam" id="PF03412">
    <property type="entry name" value="Peptidase_C39"/>
    <property type="match status" value="1"/>
</dbReference>
<dbReference type="Pfam" id="PF00005">
    <property type="entry name" value="ABC_tran"/>
    <property type="match status" value="1"/>
</dbReference>
<dbReference type="GO" id="GO:0140359">
    <property type="term" value="F:ABC-type transporter activity"/>
    <property type="evidence" value="ECO:0007669"/>
    <property type="project" value="InterPro"/>
</dbReference>
<dbReference type="Gene3D" id="3.90.70.10">
    <property type="entry name" value="Cysteine proteinases"/>
    <property type="match status" value="1"/>
</dbReference>
<dbReference type="GO" id="GO:0016887">
    <property type="term" value="F:ATP hydrolysis activity"/>
    <property type="evidence" value="ECO:0007669"/>
    <property type="project" value="InterPro"/>
</dbReference>
<feature type="transmembrane region" description="Helical" evidence="14">
    <location>
        <begin position="441"/>
        <end position="462"/>
    </location>
</feature>
<dbReference type="GO" id="GO:0006508">
    <property type="term" value="P:proteolysis"/>
    <property type="evidence" value="ECO:0007669"/>
    <property type="project" value="InterPro"/>
</dbReference>
<feature type="compositionally biased region" description="Basic and acidic residues" evidence="13">
    <location>
        <begin position="99"/>
        <end position="122"/>
    </location>
</feature>
<evidence type="ECO:0000313" key="19">
    <source>
        <dbReference type="Proteomes" id="UP000540698"/>
    </source>
</evidence>
<keyword evidence="4" id="KW-0547">Nucleotide-binding</keyword>
<dbReference type="InterPro" id="IPR039421">
    <property type="entry name" value="Type_1_exporter"/>
</dbReference>
<keyword evidence="5" id="KW-0788">Thiol protease</keyword>
<sequence length="869" mass="93324">MAETDPGRGTPASRQHRAARDRRRARIRWAPSISGLQLCCRRGRFRIVRGRSARRRSPPDPLPPAQRHVPANGTERSGNEQFDSDPTRCEFTAVQPGRRHQDAVRDRARMSGDSENATRADSWDASGRFRRHAVARGGRIGNFGSPRFVQGTDPVERDILNGFRRGVRAVIPEGRQVGDVDCGPASLQMALASRGIDVPLEQLRKETDSGRNGTSAAALLRVARLHGMDGRGVRSNLAGLRHLAPGSILFWRFNHFVVLEGAVRSYAVVLDPAVGRRRIPWSEIDEEFTGVAIEFAAPSAEGARTRRSGWRRIAGELGPASWIVPRTSKWGLALAASAALLIYNLAYPYVLGEIVSWTADGDAGFDGELRYGALLVAAVLSYGAMHLVRSRLIVTIQSLVEARIGETLMARVTRLPLEFFLGRHPGDLALRVRSAGRFKQVVSVSTLGAAFDAVLIVGYLIVVGSRDIALGAVAATGVLAFVLGMAVTWRRQRQLSVAACAAQVEAANVVHELFANMTTVKALGAEGAVHARWLNTFSGELTAGTRKRRHAGSVSVFVSALQFATPLTVLFTGILTAGDGSAGLTDAVTLSAVSAGLFVSLSNLSLALTALVDLVPDMLRIDDVLNSAVEPCGSAHLGRTDRAVSVRLDRVSFSYPGSPRETIREVDIDVGRGALTVIAGRSGCGKSTIGMLLAGLLFPGDGRVLVDDTDLANLDLTAYRRHIGYVDQNSGLMAGSVLENIRLGDESASLDDVRRAARMAQIDEFIEGLPMKYETILSASGGGISGGQRQRIALARALVKNPRLLILDEATSAVDPETEQAIFRELTSLDATVIVLGHRVPPGCGECDVVVVEDGRVRTSAYGQHRNGE</sequence>
<dbReference type="Gene3D" id="3.40.50.300">
    <property type="entry name" value="P-loop containing nucleotide triphosphate hydrolases"/>
    <property type="match status" value="1"/>
</dbReference>
<dbReference type="PROSITE" id="PS50929">
    <property type="entry name" value="ABC_TM1F"/>
    <property type="match status" value="1"/>
</dbReference>
<dbReference type="InterPro" id="IPR036640">
    <property type="entry name" value="ABC1_TM_sf"/>
</dbReference>
<feature type="compositionally biased region" description="Basic residues" evidence="13">
    <location>
        <begin position="14"/>
        <end position="25"/>
    </location>
</feature>
<dbReference type="InterPro" id="IPR003439">
    <property type="entry name" value="ABC_transporter-like_ATP-bd"/>
</dbReference>
<dbReference type="SUPFAM" id="SSF52540">
    <property type="entry name" value="P-loop containing nucleoside triphosphate hydrolases"/>
    <property type="match status" value="1"/>
</dbReference>
<dbReference type="AlphaFoldDB" id="A0A7X6L5L0"/>
<evidence type="ECO:0000256" key="3">
    <source>
        <dbReference type="ARBA" id="ARBA00022692"/>
    </source>
</evidence>
<dbReference type="Proteomes" id="UP000540698">
    <property type="component" value="Unassembled WGS sequence"/>
</dbReference>
<evidence type="ECO:0000256" key="5">
    <source>
        <dbReference type="ARBA" id="ARBA00022807"/>
    </source>
</evidence>
<keyword evidence="7" id="KW-0813">Transport</keyword>
<feature type="region of interest" description="Disordered" evidence="13">
    <location>
        <begin position="49"/>
        <end position="122"/>
    </location>
</feature>
<evidence type="ECO:0000259" key="17">
    <source>
        <dbReference type="PROSITE" id="PS50990"/>
    </source>
</evidence>
<feature type="domain" description="ABC transporter" evidence="15">
    <location>
        <begin position="646"/>
        <end position="869"/>
    </location>
</feature>